<evidence type="ECO:0000256" key="1">
    <source>
        <dbReference type="SAM" id="MobiDB-lite"/>
    </source>
</evidence>
<keyword evidence="2" id="KW-0808">Transferase</keyword>
<gene>
    <name evidence="2" type="ORF">SAMN04488502_104115</name>
</gene>
<protein>
    <submittedName>
        <fullName evidence="2">5-dehydro-2-deoxygluconokinase</fullName>
    </submittedName>
</protein>
<feature type="compositionally biased region" description="Polar residues" evidence="1">
    <location>
        <begin position="8"/>
        <end position="26"/>
    </location>
</feature>
<proteinExistence type="predicted"/>
<accession>A0A1G9STT5</accession>
<dbReference type="EMBL" id="FNHB01000004">
    <property type="protein sequence ID" value="SDM38889.1"/>
    <property type="molecule type" value="Genomic_DNA"/>
</dbReference>
<evidence type="ECO:0000313" key="2">
    <source>
        <dbReference type="EMBL" id="SDM38889.1"/>
    </source>
</evidence>
<name>A0A1G9STT5_9FIRM</name>
<dbReference type="InterPro" id="IPR029056">
    <property type="entry name" value="Ribokinase-like"/>
</dbReference>
<keyword evidence="2" id="KW-0418">Kinase</keyword>
<dbReference type="Proteomes" id="UP000214880">
    <property type="component" value="Unassembled WGS sequence"/>
</dbReference>
<sequence>MFKKYLGQKQQNTAASRNSPGSQPSREVTLPALEYAKIHNIIVVFDLDYCSYTENKEKITLYYSVVARKSAIVPGSREEFA</sequence>
<dbReference type="Gene3D" id="3.40.1190.20">
    <property type="match status" value="1"/>
</dbReference>
<dbReference type="RefSeq" id="WP_092072240.1">
    <property type="nucleotide sequence ID" value="NZ_FNHB01000004.1"/>
</dbReference>
<dbReference type="AlphaFoldDB" id="A0A1G9STT5"/>
<reference evidence="2 3" key="1">
    <citation type="submission" date="2016-10" db="EMBL/GenBank/DDBJ databases">
        <authorList>
            <person name="de Groot N.N."/>
        </authorList>
    </citation>
    <scope>NUCLEOTIDE SEQUENCE [LARGE SCALE GENOMIC DNA]</scope>
    <source>
        <strain evidence="2 3">DSM 1736</strain>
    </source>
</reference>
<dbReference type="GO" id="GO:0016301">
    <property type="term" value="F:kinase activity"/>
    <property type="evidence" value="ECO:0007669"/>
    <property type="project" value="UniProtKB-KW"/>
</dbReference>
<keyword evidence="3" id="KW-1185">Reference proteome</keyword>
<feature type="region of interest" description="Disordered" evidence="1">
    <location>
        <begin position="1"/>
        <end position="26"/>
    </location>
</feature>
<dbReference type="STRING" id="146817.SAMN04488502_104115"/>
<organism evidence="2 3">
    <name type="scientific">Dendrosporobacter quercicolus</name>
    <dbReference type="NCBI Taxonomy" id="146817"/>
    <lineage>
        <taxon>Bacteria</taxon>
        <taxon>Bacillati</taxon>
        <taxon>Bacillota</taxon>
        <taxon>Negativicutes</taxon>
        <taxon>Selenomonadales</taxon>
        <taxon>Sporomusaceae</taxon>
        <taxon>Dendrosporobacter</taxon>
    </lineage>
</organism>
<evidence type="ECO:0000313" key="3">
    <source>
        <dbReference type="Proteomes" id="UP000214880"/>
    </source>
</evidence>